<dbReference type="AlphaFoldDB" id="A0A1I8PET6"/>
<dbReference type="EnsemblMetazoa" id="SCAU007384-RA">
    <property type="protein sequence ID" value="SCAU007384-PA"/>
    <property type="gene ID" value="SCAU007384"/>
</dbReference>
<protein>
    <submittedName>
        <fullName evidence="2">Uncharacterized protein</fullName>
    </submittedName>
</protein>
<reference evidence="2" key="1">
    <citation type="submission" date="2020-05" db="UniProtKB">
        <authorList>
            <consortium name="EnsemblMetazoa"/>
        </authorList>
    </citation>
    <scope>IDENTIFICATION</scope>
    <source>
        <strain evidence="2">USDA</strain>
    </source>
</reference>
<name>A0A1I8PET6_STOCA</name>
<keyword evidence="3" id="KW-1185">Reference proteome</keyword>
<accession>A0A1I8PET6</accession>
<dbReference type="VEuPathDB" id="VectorBase:SCAU007384"/>
<dbReference type="Proteomes" id="UP000095300">
    <property type="component" value="Unassembled WGS sequence"/>
</dbReference>
<dbReference type="GO" id="GO:0005549">
    <property type="term" value="F:odorant binding"/>
    <property type="evidence" value="ECO:0007669"/>
    <property type="project" value="InterPro"/>
</dbReference>
<dbReference type="KEGG" id="scac:106080607"/>
<gene>
    <name evidence="2" type="primary">106080607</name>
</gene>
<dbReference type="CDD" id="cd23992">
    <property type="entry name" value="PBP_GOBP"/>
    <property type="match status" value="1"/>
</dbReference>
<dbReference type="OrthoDB" id="7954178at2759"/>
<feature type="chain" id="PRO_5009326510" evidence="1">
    <location>
        <begin position="17"/>
        <end position="136"/>
    </location>
</feature>
<organism evidence="2 3">
    <name type="scientific">Stomoxys calcitrans</name>
    <name type="common">Stable fly</name>
    <name type="synonym">Conops calcitrans</name>
    <dbReference type="NCBI Taxonomy" id="35570"/>
    <lineage>
        <taxon>Eukaryota</taxon>
        <taxon>Metazoa</taxon>
        <taxon>Ecdysozoa</taxon>
        <taxon>Arthropoda</taxon>
        <taxon>Hexapoda</taxon>
        <taxon>Insecta</taxon>
        <taxon>Pterygota</taxon>
        <taxon>Neoptera</taxon>
        <taxon>Endopterygota</taxon>
        <taxon>Diptera</taxon>
        <taxon>Brachycera</taxon>
        <taxon>Muscomorpha</taxon>
        <taxon>Muscoidea</taxon>
        <taxon>Muscidae</taxon>
        <taxon>Stomoxys</taxon>
    </lineage>
</organism>
<evidence type="ECO:0000313" key="3">
    <source>
        <dbReference type="Proteomes" id="UP000095300"/>
    </source>
</evidence>
<proteinExistence type="predicted"/>
<feature type="signal peptide" evidence="1">
    <location>
        <begin position="1"/>
        <end position="16"/>
    </location>
</feature>
<sequence length="136" mass="15886">MKRLTIIFAFIVSASAVFERPDWYPENGVEIEALCSAKLADDDIILNKLRKLEIEDNEKTRELILCCLKNTNVYREDHGPEADRIAVAFEQSLKLHCEPELIQECSQKFKEEKPESYEFFRIIKCIYDEAPQKCKP</sequence>
<evidence type="ECO:0000313" key="2">
    <source>
        <dbReference type="EnsemblMetazoa" id="SCAU007384-PA"/>
    </source>
</evidence>
<dbReference type="InterPro" id="IPR006170">
    <property type="entry name" value="PBP/GOBP"/>
</dbReference>
<dbReference type="Gene3D" id="1.10.238.20">
    <property type="entry name" value="Pheromone/general odorant binding protein domain"/>
    <property type="match status" value="1"/>
</dbReference>
<dbReference type="Pfam" id="PF01395">
    <property type="entry name" value="PBP_GOBP"/>
    <property type="match status" value="1"/>
</dbReference>
<keyword evidence="1" id="KW-0732">Signal</keyword>
<dbReference type="SUPFAM" id="SSF47565">
    <property type="entry name" value="Insect pheromone/odorant-binding proteins"/>
    <property type="match status" value="1"/>
</dbReference>
<dbReference type="InterPro" id="IPR036728">
    <property type="entry name" value="PBP_GOBP_sf"/>
</dbReference>
<evidence type="ECO:0000256" key="1">
    <source>
        <dbReference type="SAM" id="SignalP"/>
    </source>
</evidence>